<proteinExistence type="predicted"/>
<accession>A0A7J0F3J7</accession>
<dbReference type="AlphaFoldDB" id="A0A7J0F3J7"/>
<comment type="caution">
    <text evidence="1">The sequence shown here is derived from an EMBL/GenBank/DDBJ whole genome shotgun (WGS) entry which is preliminary data.</text>
</comment>
<protein>
    <submittedName>
        <fullName evidence="1">Uncharacterized protein</fullName>
    </submittedName>
</protein>
<name>A0A7J0F3J7_9ERIC</name>
<dbReference type="Proteomes" id="UP000585474">
    <property type="component" value="Unassembled WGS sequence"/>
</dbReference>
<sequence>MFKSSSIFFKSLQTGRLEFNFKLIVCTTGQKLCAPAFPPNRSPSDAALPGCQSSKGTSCSTLLGCLGSSLDHNHPARE</sequence>
<reference evidence="1 2" key="1">
    <citation type="submission" date="2019-07" db="EMBL/GenBank/DDBJ databases">
        <title>De Novo Assembly of kiwifruit Actinidia rufa.</title>
        <authorList>
            <person name="Sugita-Konishi S."/>
            <person name="Sato K."/>
            <person name="Mori E."/>
            <person name="Abe Y."/>
            <person name="Kisaki G."/>
            <person name="Hamano K."/>
            <person name="Suezawa K."/>
            <person name="Otani M."/>
            <person name="Fukuda T."/>
            <person name="Manabe T."/>
            <person name="Gomi K."/>
            <person name="Tabuchi M."/>
            <person name="Akimitsu K."/>
            <person name="Kataoka I."/>
        </authorList>
    </citation>
    <scope>NUCLEOTIDE SEQUENCE [LARGE SCALE GENOMIC DNA]</scope>
    <source>
        <strain evidence="2">cv. Fuchu</strain>
    </source>
</reference>
<keyword evidence="2" id="KW-1185">Reference proteome</keyword>
<organism evidence="1 2">
    <name type="scientific">Actinidia rufa</name>
    <dbReference type="NCBI Taxonomy" id="165716"/>
    <lineage>
        <taxon>Eukaryota</taxon>
        <taxon>Viridiplantae</taxon>
        <taxon>Streptophyta</taxon>
        <taxon>Embryophyta</taxon>
        <taxon>Tracheophyta</taxon>
        <taxon>Spermatophyta</taxon>
        <taxon>Magnoliopsida</taxon>
        <taxon>eudicotyledons</taxon>
        <taxon>Gunneridae</taxon>
        <taxon>Pentapetalae</taxon>
        <taxon>asterids</taxon>
        <taxon>Ericales</taxon>
        <taxon>Actinidiaceae</taxon>
        <taxon>Actinidia</taxon>
    </lineage>
</organism>
<gene>
    <name evidence="1" type="ORF">Acr_08g0016640</name>
</gene>
<evidence type="ECO:0000313" key="1">
    <source>
        <dbReference type="EMBL" id="GFY93268.1"/>
    </source>
</evidence>
<dbReference type="EMBL" id="BJWL01000008">
    <property type="protein sequence ID" value="GFY93268.1"/>
    <property type="molecule type" value="Genomic_DNA"/>
</dbReference>
<evidence type="ECO:0000313" key="2">
    <source>
        <dbReference type="Proteomes" id="UP000585474"/>
    </source>
</evidence>